<gene>
    <name evidence="2" type="ORF">Apa02nite_021140</name>
</gene>
<dbReference type="RefSeq" id="WP_203824862.1">
    <property type="nucleotide sequence ID" value="NZ_BAAATY010000004.1"/>
</dbReference>
<sequence>MLRLARSALFAVISLVAVIAAAHLVLPAETPSSVRRQLTHLRHELTTGAAERAQDGFPEGYFFLYALYGLTAVQLGDAAQARWALDRIDSDTGRAPFASSLVPAYGVFYRGWVNWLRGGLLAAQHPADRDPAQVSRFDQDSAELAAAFDASPTPFLAAYPGQAWPVDSTVAIASLRLHDTITTPRFDTTVTRWLAAARSRLDPVTGLLPHTADVDTGRPTSGARGSSQSMIQRFLPEIDPAFARTQYLIFRTAFLDRPWGLGPAVREYPHGTDGPGDVDSGPLVHGISLSATVVTLGAARIQGDSALSGALATAGDVFGVPIDTITTRRYAFGVLPIGDAFLAWAKSARPLVAAVPSAPPAVISWWWRLPLLAVFLLLGAAPWLTRALRRRPTRRWLTRGLLRRRTARSA</sequence>
<keyword evidence="3" id="KW-1185">Reference proteome</keyword>
<accession>A0ABQ4B5S3</accession>
<protein>
    <submittedName>
        <fullName evidence="2">Uncharacterized protein</fullName>
    </submittedName>
</protein>
<keyword evidence="1" id="KW-0812">Transmembrane</keyword>
<name>A0ABQ4B5S3_9ACTN</name>
<reference evidence="2 3" key="1">
    <citation type="submission" date="2021-01" db="EMBL/GenBank/DDBJ databases">
        <title>Whole genome shotgun sequence of Actinoplanes palleronii NBRC 14916.</title>
        <authorList>
            <person name="Komaki H."/>
            <person name="Tamura T."/>
        </authorList>
    </citation>
    <scope>NUCLEOTIDE SEQUENCE [LARGE SCALE GENOMIC DNA]</scope>
    <source>
        <strain evidence="2 3">NBRC 14916</strain>
    </source>
</reference>
<comment type="caution">
    <text evidence="2">The sequence shown here is derived from an EMBL/GenBank/DDBJ whole genome shotgun (WGS) entry which is preliminary data.</text>
</comment>
<feature type="transmembrane region" description="Helical" evidence="1">
    <location>
        <begin position="365"/>
        <end position="385"/>
    </location>
</feature>
<evidence type="ECO:0000256" key="1">
    <source>
        <dbReference type="SAM" id="Phobius"/>
    </source>
</evidence>
<dbReference type="Proteomes" id="UP000624709">
    <property type="component" value="Unassembled WGS sequence"/>
</dbReference>
<organism evidence="2 3">
    <name type="scientific">Actinoplanes palleronii</name>
    <dbReference type="NCBI Taxonomy" id="113570"/>
    <lineage>
        <taxon>Bacteria</taxon>
        <taxon>Bacillati</taxon>
        <taxon>Actinomycetota</taxon>
        <taxon>Actinomycetes</taxon>
        <taxon>Micromonosporales</taxon>
        <taxon>Micromonosporaceae</taxon>
        <taxon>Actinoplanes</taxon>
    </lineage>
</organism>
<dbReference type="EMBL" id="BOMS01000026">
    <property type="protein sequence ID" value="GIE66006.1"/>
    <property type="molecule type" value="Genomic_DNA"/>
</dbReference>
<evidence type="ECO:0000313" key="2">
    <source>
        <dbReference type="EMBL" id="GIE66006.1"/>
    </source>
</evidence>
<evidence type="ECO:0000313" key="3">
    <source>
        <dbReference type="Proteomes" id="UP000624709"/>
    </source>
</evidence>
<keyword evidence="1" id="KW-0472">Membrane</keyword>
<keyword evidence="1" id="KW-1133">Transmembrane helix</keyword>
<proteinExistence type="predicted"/>